<reference evidence="2 3" key="1">
    <citation type="journal article" date="2014" name="Genome Biol.">
        <title>Transcriptome and methylome profiling reveals relics of genome dominance in the mesopolyploid Brassica oleracea.</title>
        <authorList>
            <person name="Parkin I.A."/>
            <person name="Koh C."/>
            <person name="Tang H."/>
            <person name="Robinson S.J."/>
            <person name="Kagale S."/>
            <person name="Clarke W.E."/>
            <person name="Town C.D."/>
            <person name="Nixon J."/>
            <person name="Krishnakumar V."/>
            <person name="Bidwell S.L."/>
            <person name="Denoeud F."/>
            <person name="Belcram H."/>
            <person name="Links M.G."/>
            <person name="Just J."/>
            <person name="Clarke C."/>
            <person name="Bender T."/>
            <person name="Huebert T."/>
            <person name="Mason A.S."/>
            <person name="Pires J.C."/>
            <person name="Barker G."/>
            <person name="Moore J."/>
            <person name="Walley P.G."/>
            <person name="Manoli S."/>
            <person name="Batley J."/>
            <person name="Edwards D."/>
            <person name="Nelson M.N."/>
            <person name="Wang X."/>
            <person name="Paterson A.H."/>
            <person name="King G."/>
            <person name="Bancroft I."/>
            <person name="Chalhoub B."/>
            <person name="Sharpe A.G."/>
        </authorList>
    </citation>
    <scope>NUCLEOTIDE SEQUENCE</scope>
    <source>
        <strain evidence="2 3">cv. TO1000</strain>
    </source>
</reference>
<accession>A0A0D3D3K1</accession>
<sequence length="162" mass="18884">MEGLDEEQIRGHQANQEGSSSIQKPDRTQDLRTNLFEERENDVPQSMDQYMEPAPHGDQDVLNNSTEVHPSNRIDQTDRAVYRIDPRTSEMELRLEPHPDNQTDHTRARLFRPSRHSKDNSQAGLSLGREEPEDRHGFTRGRPSGQSRRSPYRYRRAFIMFG</sequence>
<feature type="compositionally biased region" description="Basic and acidic residues" evidence="1">
    <location>
        <begin position="70"/>
        <end position="107"/>
    </location>
</feature>
<dbReference type="HOGENOM" id="CLU_043604_3_0_1"/>
<name>A0A0D3D3K1_BRAOL</name>
<dbReference type="EnsemblPlants" id="Bo7g015010.1">
    <property type="protein sequence ID" value="Bo7g015010.1"/>
    <property type="gene ID" value="Bo7g015010"/>
</dbReference>
<evidence type="ECO:0000313" key="3">
    <source>
        <dbReference type="Proteomes" id="UP000032141"/>
    </source>
</evidence>
<feature type="compositionally biased region" description="Low complexity" evidence="1">
    <location>
        <begin position="140"/>
        <end position="149"/>
    </location>
</feature>
<protein>
    <submittedName>
        <fullName evidence="2">Uncharacterized protein</fullName>
    </submittedName>
</protein>
<feature type="compositionally biased region" description="Basic and acidic residues" evidence="1">
    <location>
        <begin position="24"/>
        <end position="42"/>
    </location>
</feature>
<organism evidence="2 3">
    <name type="scientific">Brassica oleracea var. oleracea</name>
    <dbReference type="NCBI Taxonomy" id="109376"/>
    <lineage>
        <taxon>Eukaryota</taxon>
        <taxon>Viridiplantae</taxon>
        <taxon>Streptophyta</taxon>
        <taxon>Embryophyta</taxon>
        <taxon>Tracheophyta</taxon>
        <taxon>Spermatophyta</taxon>
        <taxon>Magnoliopsida</taxon>
        <taxon>eudicotyledons</taxon>
        <taxon>Gunneridae</taxon>
        <taxon>Pentapetalae</taxon>
        <taxon>rosids</taxon>
        <taxon>malvids</taxon>
        <taxon>Brassicales</taxon>
        <taxon>Brassicaceae</taxon>
        <taxon>Brassiceae</taxon>
        <taxon>Brassica</taxon>
    </lineage>
</organism>
<proteinExistence type="predicted"/>
<dbReference type="Gramene" id="Bo7g015010.1">
    <property type="protein sequence ID" value="Bo7g015010.1"/>
    <property type="gene ID" value="Bo7g015010"/>
</dbReference>
<dbReference type="AlphaFoldDB" id="A0A0D3D3K1"/>
<feature type="compositionally biased region" description="Polar residues" evidence="1">
    <location>
        <begin position="13"/>
        <end position="23"/>
    </location>
</feature>
<reference evidence="2" key="2">
    <citation type="submission" date="2015-03" db="UniProtKB">
        <authorList>
            <consortium name="EnsemblPlants"/>
        </authorList>
    </citation>
    <scope>IDENTIFICATION</scope>
</reference>
<dbReference type="Proteomes" id="UP000032141">
    <property type="component" value="Chromosome C7"/>
</dbReference>
<evidence type="ECO:0000313" key="2">
    <source>
        <dbReference type="EnsemblPlants" id="Bo7g015010.1"/>
    </source>
</evidence>
<feature type="region of interest" description="Disordered" evidence="1">
    <location>
        <begin position="1"/>
        <end position="151"/>
    </location>
</feature>
<keyword evidence="3" id="KW-1185">Reference proteome</keyword>
<feature type="compositionally biased region" description="Basic and acidic residues" evidence="1">
    <location>
        <begin position="128"/>
        <end position="137"/>
    </location>
</feature>
<evidence type="ECO:0000256" key="1">
    <source>
        <dbReference type="SAM" id="MobiDB-lite"/>
    </source>
</evidence>